<dbReference type="AlphaFoldDB" id="A0A6M5YBF9"/>
<dbReference type="RefSeq" id="WP_171741203.1">
    <property type="nucleotide sequence ID" value="NZ_CP053435.1"/>
</dbReference>
<proteinExistence type="predicted"/>
<evidence type="ECO:0000313" key="1">
    <source>
        <dbReference type="EMBL" id="QJW91355.1"/>
    </source>
</evidence>
<dbReference type="Gene3D" id="1.20.120.330">
    <property type="entry name" value="Nucleotidyltransferases domain 2"/>
    <property type="match status" value="1"/>
</dbReference>
<dbReference type="Proteomes" id="UP000502756">
    <property type="component" value="Chromosome"/>
</dbReference>
<protein>
    <recommendedName>
        <fullName evidence="3">HEPN domain-containing protein</fullName>
    </recommendedName>
</protein>
<accession>A0A6M5YBF9</accession>
<reference evidence="1 2" key="1">
    <citation type="submission" date="2020-05" db="EMBL/GenBank/DDBJ databases">
        <title>Genome sequencing of Spirosoma sp. TS118.</title>
        <authorList>
            <person name="Lee J.-H."/>
            <person name="Jeong S."/>
            <person name="Zhao L."/>
            <person name="Jung J.-H."/>
            <person name="Kim M.-K."/>
            <person name="Lim S."/>
        </authorList>
    </citation>
    <scope>NUCLEOTIDE SEQUENCE [LARGE SCALE GENOMIC DNA]</scope>
    <source>
        <strain evidence="1 2">TS118</strain>
    </source>
</reference>
<evidence type="ECO:0000313" key="2">
    <source>
        <dbReference type="Proteomes" id="UP000502756"/>
    </source>
</evidence>
<sequence length="84" mass="9489">MATKSILCKSHQAARALFGEHFIKSGPFDSQDTKNFHALFNLRQNSDYDPDETLSMAVVEKAIETASEFLSQTEAYLRENGFIE</sequence>
<gene>
    <name evidence="1" type="ORF">HNV11_19220</name>
</gene>
<organism evidence="1 2">
    <name type="scientific">Spirosoma taeanense</name>
    <dbReference type="NCBI Taxonomy" id="2735870"/>
    <lineage>
        <taxon>Bacteria</taxon>
        <taxon>Pseudomonadati</taxon>
        <taxon>Bacteroidota</taxon>
        <taxon>Cytophagia</taxon>
        <taxon>Cytophagales</taxon>
        <taxon>Cytophagaceae</taxon>
        <taxon>Spirosoma</taxon>
    </lineage>
</organism>
<dbReference type="KEGG" id="stae:HNV11_19220"/>
<dbReference type="PANTHER" id="PTHR36565">
    <property type="entry name" value="UPF0332 PROTEIN TM_1000"/>
    <property type="match status" value="1"/>
</dbReference>
<name>A0A6M5YBF9_9BACT</name>
<keyword evidence="2" id="KW-1185">Reference proteome</keyword>
<dbReference type="EMBL" id="CP053435">
    <property type="protein sequence ID" value="QJW91355.1"/>
    <property type="molecule type" value="Genomic_DNA"/>
</dbReference>
<evidence type="ECO:0008006" key="3">
    <source>
        <dbReference type="Google" id="ProtNLM"/>
    </source>
</evidence>
<dbReference type="InterPro" id="IPR052226">
    <property type="entry name" value="UPF0332_toxin"/>
</dbReference>
<dbReference type="PANTHER" id="PTHR36565:SF1">
    <property type="entry name" value="UPF0332 PROTEIN TM_1000"/>
    <property type="match status" value="1"/>
</dbReference>